<dbReference type="Pfam" id="PF03309">
    <property type="entry name" value="Pan_kinase"/>
    <property type="match status" value="1"/>
</dbReference>
<keyword evidence="8 16" id="KW-0808">Transferase</keyword>
<evidence type="ECO:0000256" key="4">
    <source>
        <dbReference type="ARBA" id="ARBA00005225"/>
    </source>
</evidence>
<dbReference type="InterPro" id="IPR043129">
    <property type="entry name" value="ATPase_NBD"/>
</dbReference>
<dbReference type="SUPFAM" id="SSF53067">
    <property type="entry name" value="Actin-like ATPase domain"/>
    <property type="match status" value="2"/>
</dbReference>
<dbReference type="PANTHER" id="PTHR34265:SF1">
    <property type="entry name" value="TYPE III PANTOTHENATE KINASE"/>
    <property type="match status" value="1"/>
</dbReference>
<evidence type="ECO:0000256" key="14">
    <source>
        <dbReference type="ARBA" id="ARBA00038036"/>
    </source>
</evidence>
<comment type="subunit">
    <text evidence="5 16">Homodimer.</text>
</comment>
<comment type="cofactor">
    <cofactor evidence="2">
        <name>K(+)</name>
        <dbReference type="ChEBI" id="CHEBI:29103"/>
    </cofactor>
</comment>
<organism evidence="17 18">
    <name type="scientific">Flavobacterium chuncheonense</name>
    <dbReference type="NCBI Taxonomy" id="2026653"/>
    <lineage>
        <taxon>Bacteria</taxon>
        <taxon>Pseudomonadati</taxon>
        <taxon>Bacteroidota</taxon>
        <taxon>Flavobacteriia</taxon>
        <taxon>Flavobacteriales</taxon>
        <taxon>Flavobacteriaceae</taxon>
        <taxon>Flavobacterium</taxon>
    </lineage>
</organism>
<dbReference type="NCBIfam" id="NF009853">
    <property type="entry name" value="PRK13320.1-5"/>
    <property type="match status" value="1"/>
</dbReference>
<dbReference type="RefSeq" id="WP_379811569.1">
    <property type="nucleotide sequence ID" value="NZ_JBHUPC010000013.1"/>
</dbReference>
<sequence length="245" mass="27508">MLLTIDIGNTRIKSAVFEQNSLQEKFVFDTKDAKYNFEQILKKFPSIKNSISSSVSNLNTEAIEYLKQNTALVEISHQTKFPFHNLYQTPTTLGVDRMVLAAGASLQFPHQNCLIIDSGTCITYDFIDASQNYLGGAISPGLSIRYKSLNTFTAKLPLLENKEPENFIGNNTNEAIHSGVVNGLRYEIEGFIARYLHKYQDLTIILTGGDAEFLAKSLKSIIFANPNFLLESLNQLFTYCIKKND</sequence>
<evidence type="ECO:0000256" key="1">
    <source>
        <dbReference type="ARBA" id="ARBA00001206"/>
    </source>
</evidence>
<comment type="pathway">
    <text evidence="4 16">Cofactor biosynthesis; coenzyme A biosynthesis; CoA from (R)-pantothenate: step 1/5.</text>
</comment>
<dbReference type="Gene3D" id="3.30.420.40">
    <property type="match status" value="2"/>
</dbReference>
<keyword evidence="12 16" id="KW-0630">Potassium</keyword>
<name>A0ABW5YLI0_9FLAO</name>
<accession>A0ABW5YLI0</accession>
<evidence type="ECO:0000256" key="13">
    <source>
        <dbReference type="ARBA" id="ARBA00022993"/>
    </source>
</evidence>
<comment type="similarity">
    <text evidence="14 16">Belongs to the type III pantothenate kinase family.</text>
</comment>
<evidence type="ECO:0000256" key="16">
    <source>
        <dbReference type="HAMAP-Rule" id="MF_01274"/>
    </source>
</evidence>
<dbReference type="EC" id="2.7.1.33" evidence="6 16"/>
<keyword evidence="10 16" id="KW-0418">Kinase</keyword>
<feature type="active site" description="Proton acceptor" evidence="16">
    <location>
        <position position="96"/>
    </location>
</feature>
<feature type="binding site" evidence="16">
    <location>
        <position position="172"/>
    </location>
    <ligand>
        <name>substrate</name>
    </ligand>
</feature>
<feature type="binding site" evidence="16">
    <location>
        <position position="87"/>
    </location>
    <ligand>
        <name>substrate</name>
    </ligand>
</feature>
<evidence type="ECO:0000313" key="18">
    <source>
        <dbReference type="Proteomes" id="UP001597534"/>
    </source>
</evidence>
<evidence type="ECO:0000256" key="7">
    <source>
        <dbReference type="ARBA" id="ARBA00022490"/>
    </source>
</evidence>
<evidence type="ECO:0000256" key="2">
    <source>
        <dbReference type="ARBA" id="ARBA00001958"/>
    </source>
</evidence>
<evidence type="ECO:0000256" key="11">
    <source>
        <dbReference type="ARBA" id="ARBA00022840"/>
    </source>
</evidence>
<comment type="caution">
    <text evidence="17">The sequence shown here is derived from an EMBL/GenBank/DDBJ whole genome shotgun (WGS) entry which is preliminary data.</text>
</comment>
<dbReference type="PANTHER" id="PTHR34265">
    <property type="entry name" value="TYPE III PANTOTHENATE KINASE"/>
    <property type="match status" value="1"/>
</dbReference>
<dbReference type="NCBIfam" id="TIGR00671">
    <property type="entry name" value="baf"/>
    <property type="match status" value="1"/>
</dbReference>
<keyword evidence="16" id="KW-0479">Metal-binding</keyword>
<dbReference type="InterPro" id="IPR004619">
    <property type="entry name" value="Type_III_PanK"/>
</dbReference>
<dbReference type="EMBL" id="JBHUPC010000013">
    <property type="protein sequence ID" value="MFD2891952.1"/>
    <property type="molecule type" value="Genomic_DNA"/>
</dbReference>
<dbReference type="GO" id="GO:0004594">
    <property type="term" value="F:pantothenate kinase activity"/>
    <property type="evidence" value="ECO:0007669"/>
    <property type="project" value="UniProtKB-EC"/>
</dbReference>
<evidence type="ECO:0000256" key="8">
    <source>
        <dbReference type="ARBA" id="ARBA00022679"/>
    </source>
</evidence>
<evidence type="ECO:0000256" key="12">
    <source>
        <dbReference type="ARBA" id="ARBA00022958"/>
    </source>
</evidence>
<keyword evidence="9 16" id="KW-0547">Nucleotide-binding</keyword>
<feature type="binding site" evidence="16">
    <location>
        <position position="120"/>
    </location>
    <ligand>
        <name>ATP</name>
        <dbReference type="ChEBI" id="CHEBI:30616"/>
    </ligand>
</feature>
<evidence type="ECO:0000256" key="9">
    <source>
        <dbReference type="ARBA" id="ARBA00022741"/>
    </source>
</evidence>
<evidence type="ECO:0000256" key="15">
    <source>
        <dbReference type="ARBA" id="ARBA00040883"/>
    </source>
</evidence>
<protein>
    <recommendedName>
        <fullName evidence="15 16">Type III pantothenate kinase</fullName>
        <ecNumber evidence="6 16">2.7.1.33</ecNumber>
    </recommendedName>
    <alternativeName>
        <fullName evidence="16">PanK-III</fullName>
    </alternativeName>
    <alternativeName>
        <fullName evidence="16">Pantothenic acid kinase</fullName>
    </alternativeName>
</protein>
<keyword evidence="7 16" id="KW-0963">Cytoplasm</keyword>
<keyword evidence="11 16" id="KW-0067">ATP-binding</keyword>
<comment type="subcellular location">
    <subcellularLocation>
        <location evidence="3 16">Cytoplasm</location>
    </subcellularLocation>
</comment>
<dbReference type="Proteomes" id="UP001597534">
    <property type="component" value="Unassembled WGS sequence"/>
</dbReference>
<evidence type="ECO:0000256" key="6">
    <source>
        <dbReference type="ARBA" id="ARBA00012102"/>
    </source>
</evidence>
<comment type="catalytic activity">
    <reaction evidence="1 16">
        <text>(R)-pantothenate + ATP = (R)-4'-phosphopantothenate + ADP + H(+)</text>
        <dbReference type="Rhea" id="RHEA:16373"/>
        <dbReference type="ChEBI" id="CHEBI:10986"/>
        <dbReference type="ChEBI" id="CHEBI:15378"/>
        <dbReference type="ChEBI" id="CHEBI:29032"/>
        <dbReference type="ChEBI" id="CHEBI:30616"/>
        <dbReference type="ChEBI" id="CHEBI:456216"/>
        <dbReference type="EC" id="2.7.1.33"/>
    </reaction>
</comment>
<evidence type="ECO:0000256" key="5">
    <source>
        <dbReference type="ARBA" id="ARBA00011738"/>
    </source>
</evidence>
<dbReference type="HAMAP" id="MF_01274">
    <property type="entry name" value="Pantothen_kinase_3"/>
    <property type="match status" value="1"/>
</dbReference>
<dbReference type="CDD" id="cd24015">
    <property type="entry name" value="ASKHA_NBD_PanK-III"/>
    <property type="match status" value="1"/>
</dbReference>
<keyword evidence="13 16" id="KW-0173">Coenzyme A biosynthesis</keyword>
<keyword evidence="18" id="KW-1185">Reference proteome</keyword>
<evidence type="ECO:0000256" key="10">
    <source>
        <dbReference type="ARBA" id="ARBA00022777"/>
    </source>
</evidence>
<evidence type="ECO:0000256" key="3">
    <source>
        <dbReference type="ARBA" id="ARBA00004496"/>
    </source>
</evidence>
<evidence type="ECO:0000313" key="17">
    <source>
        <dbReference type="EMBL" id="MFD2891952.1"/>
    </source>
</evidence>
<feature type="binding site" evidence="16">
    <location>
        <begin position="6"/>
        <end position="13"/>
    </location>
    <ligand>
        <name>ATP</name>
        <dbReference type="ChEBI" id="CHEBI:30616"/>
    </ligand>
</feature>
<comment type="function">
    <text evidence="16">Catalyzes the phosphorylation of pantothenate (Pan), the first step in CoA biosynthesis.</text>
</comment>
<reference evidence="18" key="1">
    <citation type="journal article" date="2019" name="Int. J. Syst. Evol. Microbiol.">
        <title>The Global Catalogue of Microorganisms (GCM) 10K type strain sequencing project: providing services to taxonomists for standard genome sequencing and annotation.</title>
        <authorList>
            <consortium name="The Broad Institute Genomics Platform"/>
            <consortium name="The Broad Institute Genome Sequencing Center for Infectious Disease"/>
            <person name="Wu L."/>
            <person name="Ma J."/>
        </authorList>
    </citation>
    <scope>NUCLEOTIDE SEQUENCE [LARGE SCALE GENOMIC DNA]</scope>
    <source>
        <strain evidence="18">KCTC 22671</strain>
    </source>
</reference>
<proteinExistence type="inferred from homology"/>
<gene>
    <name evidence="16" type="primary">coaX</name>
    <name evidence="17" type="ORF">ACFS5J_08015</name>
</gene>
<feature type="binding site" evidence="16">
    <location>
        <position position="117"/>
    </location>
    <ligand>
        <name>K(+)</name>
        <dbReference type="ChEBI" id="CHEBI:29103"/>
    </ligand>
</feature>
<comment type="cofactor">
    <cofactor evidence="16">
        <name>NH4(+)</name>
        <dbReference type="ChEBI" id="CHEBI:28938"/>
    </cofactor>
    <cofactor evidence="16">
        <name>K(+)</name>
        <dbReference type="ChEBI" id="CHEBI:29103"/>
    </cofactor>
    <text evidence="16">A monovalent cation. Ammonium or potassium.</text>
</comment>
<feature type="binding site" evidence="16">
    <location>
        <begin position="94"/>
        <end position="97"/>
    </location>
    <ligand>
        <name>substrate</name>
    </ligand>
</feature>